<dbReference type="Gene3D" id="1.10.260.40">
    <property type="entry name" value="lambda repressor-like DNA-binding domains"/>
    <property type="match status" value="1"/>
</dbReference>
<dbReference type="Pfam" id="PF13464">
    <property type="entry name" value="RodZ_C"/>
    <property type="match status" value="1"/>
</dbReference>
<keyword evidence="2" id="KW-1133">Transmembrane helix</keyword>
<feature type="compositionally biased region" description="Acidic residues" evidence="1">
    <location>
        <begin position="137"/>
        <end position="152"/>
    </location>
</feature>
<dbReference type="EMBL" id="JBHUEK010000007">
    <property type="protein sequence ID" value="MFD1777964.1"/>
    <property type="molecule type" value="Genomic_DNA"/>
</dbReference>
<dbReference type="InterPro" id="IPR010982">
    <property type="entry name" value="Lambda_DNA-bd_dom_sf"/>
</dbReference>
<keyword evidence="5" id="KW-1185">Reference proteome</keyword>
<evidence type="ECO:0000313" key="5">
    <source>
        <dbReference type="Proteomes" id="UP001597227"/>
    </source>
</evidence>
<gene>
    <name evidence="4" type="ORF">ACFSFW_04725</name>
</gene>
<evidence type="ECO:0000313" key="4">
    <source>
        <dbReference type="EMBL" id="MFD1777964.1"/>
    </source>
</evidence>
<dbReference type="Pfam" id="PF13413">
    <property type="entry name" value="HTH_25"/>
    <property type="match status" value="1"/>
</dbReference>
<name>A0ABW4MK33_9BACI</name>
<feature type="compositionally biased region" description="Basic and acidic residues" evidence="1">
    <location>
        <begin position="160"/>
        <end position="169"/>
    </location>
</feature>
<organism evidence="4 5">
    <name type="scientific">Fredinandcohnia salidurans</name>
    <dbReference type="NCBI Taxonomy" id="2595041"/>
    <lineage>
        <taxon>Bacteria</taxon>
        <taxon>Bacillati</taxon>
        <taxon>Bacillota</taxon>
        <taxon>Bacilli</taxon>
        <taxon>Bacillales</taxon>
        <taxon>Bacillaceae</taxon>
        <taxon>Fredinandcohnia</taxon>
    </lineage>
</organism>
<keyword evidence="2" id="KW-0812">Transmembrane</keyword>
<dbReference type="InterPro" id="IPR025194">
    <property type="entry name" value="RodZ-like_C"/>
</dbReference>
<dbReference type="InterPro" id="IPR001387">
    <property type="entry name" value="Cro/C1-type_HTH"/>
</dbReference>
<proteinExistence type="predicted"/>
<dbReference type="SUPFAM" id="SSF47413">
    <property type="entry name" value="lambda repressor-like DNA-binding domains"/>
    <property type="match status" value="1"/>
</dbReference>
<dbReference type="PANTHER" id="PTHR34475">
    <property type="match status" value="1"/>
</dbReference>
<feature type="region of interest" description="Disordered" evidence="1">
    <location>
        <begin position="137"/>
        <end position="200"/>
    </location>
</feature>
<dbReference type="CDD" id="cd00093">
    <property type="entry name" value="HTH_XRE"/>
    <property type="match status" value="1"/>
</dbReference>
<keyword evidence="2" id="KW-0472">Membrane</keyword>
<accession>A0ABW4MK33</accession>
<evidence type="ECO:0000259" key="3">
    <source>
        <dbReference type="PROSITE" id="PS50943"/>
    </source>
</evidence>
<protein>
    <submittedName>
        <fullName evidence="4">Helix-turn-helix domain-containing protein</fullName>
    </submittedName>
</protein>
<dbReference type="RefSeq" id="WP_304215509.1">
    <property type="nucleotide sequence ID" value="NZ_JBHUEK010000007.1"/>
</dbReference>
<evidence type="ECO:0000256" key="1">
    <source>
        <dbReference type="SAM" id="MobiDB-lite"/>
    </source>
</evidence>
<dbReference type="Proteomes" id="UP001597227">
    <property type="component" value="Unassembled WGS sequence"/>
</dbReference>
<feature type="domain" description="HTH cro/C1-type" evidence="3">
    <location>
        <begin position="8"/>
        <end position="68"/>
    </location>
</feature>
<comment type="caution">
    <text evidence="4">The sequence shown here is derived from an EMBL/GenBank/DDBJ whole genome shotgun (WGS) entry which is preliminary data.</text>
</comment>
<evidence type="ECO:0000256" key="2">
    <source>
        <dbReference type="SAM" id="Phobius"/>
    </source>
</evidence>
<reference evidence="5" key="1">
    <citation type="journal article" date="2019" name="Int. J. Syst. Evol. Microbiol.">
        <title>The Global Catalogue of Microorganisms (GCM) 10K type strain sequencing project: providing services to taxonomists for standard genome sequencing and annotation.</title>
        <authorList>
            <consortium name="The Broad Institute Genomics Platform"/>
            <consortium name="The Broad Institute Genome Sequencing Center for Infectious Disease"/>
            <person name="Wu L."/>
            <person name="Ma J."/>
        </authorList>
    </citation>
    <scope>NUCLEOTIDE SEQUENCE [LARGE SCALE GENOMIC DNA]</scope>
    <source>
        <strain evidence="5">CCUG 15531</strain>
    </source>
</reference>
<sequence>MTELGSRLKEAREHKDLSLDDLQQITKIQKRYLVGIEEGNYNVMPGKFYVRAFIKQYAEAVGLNPEELFEEYKSEIPGTNNDEIPEQISRVQSRRQISTTNSKIVDKVPIIILALFLLGGAMTIYWFVSKKDVAEEPETQLESQETEYDESNEPPPVQDQQKEEPKEGEQVAGETDNTPTEEEEPVEETPAQELIEVEKGSSTATFELKNADSFKVKVTAADAGQSWVTLQNRQNERFIYDTIANGATKEVDLTNQTEVILTVGRSSDLQVEINGEPFTYPFDTGQIVRQIITIKYTQGTEE</sequence>
<dbReference type="InterPro" id="IPR050400">
    <property type="entry name" value="Bact_Cytoskel_RodZ"/>
</dbReference>
<dbReference type="PANTHER" id="PTHR34475:SF1">
    <property type="entry name" value="CYTOSKELETON PROTEIN RODZ"/>
    <property type="match status" value="1"/>
</dbReference>
<feature type="transmembrane region" description="Helical" evidence="2">
    <location>
        <begin position="108"/>
        <end position="128"/>
    </location>
</feature>
<dbReference type="PROSITE" id="PS50943">
    <property type="entry name" value="HTH_CROC1"/>
    <property type="match status" value="1"/>
</dbReference>